<evidence type="ECO:0000313" key="3">
    <source>
        <dbReference type="EMBL" id="KAH0968593.1"/>
    </source>
</evidence>
<protein>
    <submittedName>
        <fullName evidence="3">Uncharacterized protein</fullName>
    </submittedName>
</protein>
<gene>
    <name evidence="3" type="ORF">HRG_01235</name>
</gene>
<dbReference type="GeneID" id="68350364"/>
<keyword evidence="2" id="KW-0732">Signal</keyword>
<dbReference type="AlphaFoldDB" id="A0A9P8N6L9"/>
<comment type="caution">
    <text evidence="3">The sequence shown here is derived from an EMBL/GenBank/DDBJ whole genome shotgun (WGS) entry which is preliminary data.</text>
</comment>
<feature type="signal peptide" evidence="2">
    <location>
        <begin position="1"/>
        <end position="19"/>
    </location>
</feature>
<evidence type="ECO:0000313" key="4">
    <source>
        <dbReference type="Proteomes" id="UP000824596"/>
    </source>
</evidence>
<feature type="compositionally biased region" description="Acidic residues" evidence="1">
    <location>
        <begin position="145"/>
        <end position="162"/>
    </location>
</feature>
<feature type="chain" id="PRO_5040352031" evidence="2">
    <location>
        <begin position="20"/>
        <end position="181"/>
    </location>
</feature>
<feature type="region of interest" description="Disordered" evidence="1">
    <location>
        <begin position="145"/>
        <end position="181"/>
    </location>
</feature>
<organism evidence="3 4">
    <name type="scientific">Hirsutella rhossiliensis</name>
    <dbReference type="NCBI Taxonomy" id="111463"/>
    <lineage>
        <taxon>Eukaryota</taxon>
        <taxon>Fungi</taxon>
        <taxon>Dikarya</taxon>
        <taxon>Ascomycota</taxon>
        <taxon>Pezizomycotina</taxon>
        <taxon>Sordariomycetes</taxon>
        <taxon>Hypocreomycetidae</taxon>
        <taxon>Hypocreales</taxon>
        <taxon>Ophiocordycipitaceae</taxon>
        <taxon>Hirsutella</taxon>
    </lineage>
</organism>
<name>A0A9P8N6L9_9HYPO</name>
<feature type="region of interest" description="Disordered" evidence="1">
    <location>
        <begin position="23"/>
        <end position="42"/>
    </location>
</feature>
<feature type="compositionally biased region" description="Acidic residues" evidence="1">
    <location>
        <begin position="172"/>
        <end position="181"/>
    </location>
</feature>
<evidence type="ECO:0000256" key="2">
    <source>
        <dbReference type="SAM" id="SignalP"/>
    </source>
</evidence>
<reference evidence="3" key="1">
    <citation type="submission" date="2021-09" db="EMBL/GenBank/DDBJ databases">
        <title>A high-quality genome of the endoparasitic fungus Hirsutella rhossiliensis with a comparison of Hirsutella genomes reveals transposable elements contributing to genome size variation.</title>
        <authorList>
            <person name="Lin R."/>
            <person name="Jiao Y."/>
            <person name="Sun X."/>
            <person name="Ling J."/>
            <person name="Xie B."/>
            <person name="Cheng X."/>
        </authorList>
    </citation>
    <scope>NUCLEOTIDE SEQUENCE</scope>
    <source>
        <strain evidence="3">HR02</strain>
    </source>
</reference>
<sequence length="181" mass="20388">MFFKTAVFVVAGLVAATDAVNIPGRGRNTHRPSSRVHKPASSNFHHQAPFSLADKEQQPDSLFSSNECQYYIYLDTINRHVLTEQDSTATLSFSVNLTVSELCHPDETLLGSALQLVDAETDQIVERVHFTIWRVSDGDDDEVEEFYEHDDVDVYEYGDDYPEDNRNPEFLGGDDDDPGDL</sequence>
<accession>A0A9P8N6L9</accession>
<proteinExistence type="predicted"/>
<dbReference type="Proteomes" id="UP000824596">
    <property type="component" value="Unassembled WGS sequence"/>
</dbReference>
<feature type="compositionally biased region" description="Basic residues" evidence="1">
    <location>
        <begin position="27"/>
        <end position="38"/>
    </location>
</feature>
<dbReference type="EMBL" id="JAIZPD010000001">
    <property type="protein sequence ID" value="KAH0968593.1"/>
    <property type="molecule type" value="Genomic_DNA"/>
</dbReference>
<keyword evidence="4" id="KW-1185">Reference proteome</keyword>
<evidence type="ECO:0000256" key="1">
    <source>
        <dbReference type="SAM" id="MobiDB-lite"/>
    </source>
</evidence>
<dbReference type="RefSeq" id="XP_044726106.1">
    <property type="nucleotide sequence ID" value="XM_044859706.1"/>
</dbReference>